<feature type="transmembrane region" description="Helical" evidence="1">
    <location>
        <begin position="63"/>
        <end position="84"/>
    </location>
</feature>
<accession>A0ABY5MA75</accession>
<feature type="transmembrane region" description="Helical" evidence="1">
    <location>
        <begin position="12"/>
        <end position="36"/>
    </location>
</feature>
<proteinExistence type="predicted"/>
<dbReference type="EMBL" id="CP102173">
    <property type="protein sequence ID" value="UUP14342.1"/>
    <property type="molecule type" value="Genomic_DNA"/>
</dbReference>
<dbReference type="InterPro" id="IPR010699">
    <property type="entry name" value="DUF1275"/>
</dbReference>
<dbReference type="PANTHER" id="PTHR37314:SF4">
    <property type="entry name" value="UPF0700 TRANSMEMBRANE PROTEIN YOAK"/>
    <property type="match status" value="1"/>
</dbReference>
<keyword evidence="1" id="KW-0812">Transmembrane</keyword>
<feature type="transmembrane region" description="Helical" evidence="1">
    <location>
        <begin position="182"/>
        <end position="199"/>
    </location>
</feature>
<gene>
    <name evidence="2" type="ORF">NQV15_03230</name>
</gene>
<keyword evidence="3" id="KW-1185">Reference proteome</keyword>
<dbReference type="RefSeq" id="WP_232398167.1">
    <property type="nucleotide sequence ID" value="NZ_CP102173.1"/>
</dbReference>
<protein>
    <submittedName>
        <fullName evidence="2">DUF1275 domain-containing protein</fullName>
    </submittedName>
</protein>
<name>A0ABY5MA75_9ACTN</name>
<sequence length="230" mass="23135">MIRRIAAVPRDGFHLALMLALTFSTGVIDAVGYLGLDRVFTGNMTGNVVILGMGLVGAEDLPVLGPLLALVGFMAGAALGGRALKTAEPGWTRRTTVLLSLVAVVMLAVAALLLAIEDDFSHTVGITITTLLGAAMGVQAATARFIAVKDVTTVVVTSTITGLAADSVLGSGKAAGQSPRRVAAVLLILAGAAAGAALLKWHLGAGLVLSGGITLVVVVLGAIHARHHPA</sequence>
<feature type="transmembrane region" description="Helical" evidence="1">
    <location>
        <begin position="205"/>
        <end position="225"/>
    </location>
</feature>
<evidence type="ECO:0000313" key="2">
    <source>
        <dbReference type="EMBL" id="UUP14342.1"/>
    </source>
</evidence>
<feature type="transmembrane region" description="Helical" evidence="1">
    <location>
        <begin position="122"/>
        <end position="141"/>
    </location>
</feature>
<reference evidence="2 3" key="1">
    <citation type="submission" date="2022-08" db="EMBL/GenBank/DDBJ databases">
        <title>novel species in genus Aeromicrobium.</title>
        <authorList>
            <person name="Ye L."/>
        </authorList>
    </citation>
    <scope>NUCLEOTIDE SEQUENCE [LARGE SCALE GENOMIC DNA]</scope>
    <source>
        <strain evidence="3">zg-Y1379</strain>
    </source>
</reference>
<dbReference type="Pfam" id="PF06912">
    <property type="entry name" value="DUF1275"/>
    <property type="match status" value="1"/>
</dbReference>
<dbReference type="Proteomes" id="UP001316184">
    <property type="component" value="Chromosome"/>
</dbReference>
<evidence type="ECO:0000313" key="3">
    <source>
        <dbReference type="Proteomes" id="UP001316184"/>
    </source>
</evidence>
<organism evidence="2 3">
    <name type="scientific">Aeromicrobium wangtongii</name>
    <dbReference type="NCBI Taxonomy" id="2969247"/>
    <lineage>
        <taxon>Bacteria</taxon>
        <taxon>Bacillati</taxon>
        <taxon>Actinomycetota</taxon>
        <taxon>Actinomycetes</taxon>
        <taxon>Propionibacteriales</taxon>
        <taxon>Nocardioidaceae</taxon>
        <taxon>Aeromicrobium</taxon>
    </lineage>
</organism>
<feature type="transmembrane region" description="Helical" evidence="1">
    <location>
        <begin position="96"/>
        <end position="116"/>
    </location>
</feature>
<evidence type="ECO:0000256" key="1">
    <source>
        <dbReference type="SAM" id="Phobius"/>
    </source>
</evidence>
<keyword evidence="1" id="KW-0472">Membrane</keyword>
<keyword evidence="1" id="KW-1133">Transmembrane helix</keyword>
<dbReference type="PANTHER" id="PTHR37314">
    <property type="entry name" value="SLR0142 PROTEIN"/>
    <property type="match status" value="1"/>
</dbReference>